<dbReference type="SUPFAM" id="SSF47060">
    <property type="entry name" value="S15/NS1 RNA-binding domain"/>
    <property type="match status" value="1"/>
</dbReference>
<protein>
    <recommendedName>
        <fullName evidence="7">Ribosomal protein S15-like protein</fullName>
    </recommendedName>
</protein>
<evidence type="ECO:0000256" key="2">
    <source>
        <dbReference type="ARBA" id="ARBA00022980"/>
    </source>
</evidence>
<comment type="similarity">
    <text evidence="1">Belongs to the universal ribosomal protein uS15 family.</text>
</comment>
<dbReference type="HOGENOM" id="CLU_078264_0_0_1"/>
<dbReference type="GO" id="GO:0003735">
    <property type="term" value="F:structural constituent of ribosome"/>
    <property type="evidence" value="ECO:0007669"/>
    <property type="project" value="InterPro"/>
</dbReference>
<feature type="compositionally biased region" description="Polar residues" evidence="4">
    <location>
        <begin position="25"/>
        <end position="38"/>
    </location>
</feature>
<feature type="region of interest" description="Disordered" evidence="4">
    <location>
        <begin position="271"/>
        <end position="306"/>
    </location>
</feature>
<dbReference type="GO" id="GO:0005737">
    <property type="term" value="C:cytoplasm"/>
    <property type="evidence" value="ECO:0007669"/>
    <property type="project" value="UniProtKB-ARBA"/>
</dbReference>
<dbReference type="Gene3D" id="1.10.287.10">
    <property type="entry name" value="S15/NS1, RNA-binding"/>
    <property type="match status" value="1"/>
</dbReference>
<evidence type="ECO:0008006" key="7">
    <source>
        <dbReference type="Google" id="ProtNLM"/>
    </source>
</evidence>
<dbReference type="CDD" id="cd00353">
    <property type="entry name" value="Ribosomal_S15p_S13e"/>
    <property type="match status" value="1"/>
</dbReference>
<proteinExistence type="inferred from homology"/>
<feature type="compositionally biased region" description="Basic and acidic residues" evidence="4">
    <location>
        <begin position="151"/>
        <end position="168"/>
    </location>
</feature>
<dbReference type="SMART" id="SM01387">
    <property type="entry name" value="Ribosomal_S15"/>
    <property type="match status" value="1"/>
</dbReference>
<gene>
    <name evidence="5" type="ORF">DOTSEDRAFT_70390</name>
</gene>
<dbReference type="Pfam" id="PF00312">
    <property type="entry name" value="Ribosomal_S15"/>
    <property type="match status" value="1"/>
</dbReference>
<dbReference type="GO" id="GO:0005840">
    <property type="term" value="C:ribosome"/>
    <property type="evidence" value="ECO:0007669"/>
    <property type="project" value="UniProtKB-KW"/>
</dbReference>
<dbReference type="PANTHER" id="PTHR23321:SF26">
    <property type="entry name" value="SMALL RIBOSOMAL SUBUNIT PROTEIN US15M"/>
    <property type="match status" value="1"/>
</dbReference>
<name>N1PTU5_DOTSN</name>
<dbReference type="InterPro" id="IPR005290">
    <property type="entry name" value="Ribosomal_uS15_bac-type"/>
</dbReference>
<dbReference type="AlphaFoldDB" id="N1PTU5"/>
<feature type="region of interest" description="Disordered" evidence="4">
    <location>
        <begin position="142"/>
        <end position="239"/>
    </location>
</feature>
<evidence type="ECO:0000313" key="5">
    <source>
        <dbReference type="EMBL" id="EME46368.1"/>
    </source>
</evidence>
<reference evidence="6" key="1">
    <citation type="journal article" date="2012" name="PLoS Genet.">
        <title>The genomes of the fungal plant pathogens Cladosporium fulvum and Dothistroma septosporum reveal adaptation to different hosts and lifestyles but also signatures of common ancestry.</title>
        <authorList>
            <person name="de Wit P.J.G.M."/>
            <person name="van der Burgt A."/>
            <person name="Oekmen B."/>
            <person name="Stergiopoulos I."/>
            <person name="Abd-Elsalam K.A."/>
            <person name="Aerts A.L."/>
            <person name="Bahkali A.H."/>
            <person name="Beenen H.G."/>
            <person name="Chettri P."/>
            <person name="Cox M.P."/>
            <person name="Datema E."/>
            <person name="de Vries R.P."/>
            <person name="Dhillon B."/>
            <person name="Ganley A.R."/>
            <person name="Griffiths S.A."/>
            <person name="Guo Y."/>
            <person name="Hamelin R.C."/>
            <person name="Henrissat B."/>
            <person name="Kabir M.S."/>
            <person name="Jashni M.K."/>
            <person name="Kema G."/>
            <person name="Klaubauf S."/>
            <person name="Lapidus A."/>
            <person name="Levasseur A."/>
            <person name="Lindquist E."/>
            <person name="Mehrabi R."/>
            <person name="Ohm R.A."/>
            <person name="Owen T.J."/>
            <person name="Salamov A."/>
            <person name="Schwelm A."/>
            <person name="Schijlen E."/>
            <person name="Sun H."/>
            <person name="van den Burg H.A."/>
            <person name="van Ham R.C.H.J."/>
            <person name="Zhang S."/>
            <person name="Goodwin S.B."/>
            <person name="Grigoriev I.V."/>
            <person name="Collemare J."/>
            <person name="Bradshaw R.E."/>
        </authorList>
    </citation>
    <scope>NUCLEOTIDE SEQUENCE [LARGE SCALE GENOMIC DNA]</scope>
    <source>
        <strain evidence="6">NZE10 / CBS 128990</strain>
    </source>
</reference>
<keyword evidence="2" id="KW-0689">Ribosomal protein</keyword>
<evidence type="ECO:0000256" key="3">
    <source>
        <dbReference type="ARBA" id="ARBA00023274"/>
    </source>
</evidence>
<dbReference type="STRING" id="675120.N1PTU5"/>
<dbReference type="EMBL" id="KB446537">
    <property type="protein sequence ID" value="EME46368.1"/>
    <property type="molecule type" value="Genomic_DNA"/>
</dbReference>
<evidence type="ECO:0000256" key="1">
    <source>
        <dbReference type="ARBA" id="ARBA00008434"/>
    </source>
</evidence>
<dbReference type="Proteomes" id="UP000016933">
    <property type="component" value="Unassembled WGS sequence"/>
</dbReference>
<evidence type="ECO:0000256" key="4">
    <source>
        <dbReference type="SAM" id="MobiDB-lite"/>
    </source>
</evidence>
<dbReference type="InterPro" id="IPR009068">
    <property type="entry name" value="uS15_NS1_RNA-bd_sf"/>
</dbReference>
<dbReference type="OMA" id="HLQEHRN"/>
<evidence type="ECO:0000313" key="6">
    <source>
        <dbReference type="Proteomes" id="UP000016933"/>
    </source>
</evidence>
<keyword evidence="6" id="KW-1185">Reference proteome</keyword>
<sequence length="386" mass="42623">MPPRIPIGQCLRAQTGSQCSQVSRAFSSTPSSQASTVAQKRKHRDPYAIVQAKARKAANLSRQEVLKKERAGTLGDPVRGIETPFVRSFDTAVPPELSPRTPSARISLSTLPAEDAPGAKTEHDSHLNFFLNKQELEHGVKRSRWLTQPLPEDKKTSIEDESGVDRSVSDGAESQNERTGLDDGSLFDSDTNDEIRKLLDNNTGPGSSDRPDWARSSSMLRDLTTESTPEAREKKLQEEHDIAKEALKRISSLSLGSSKDRLRVNTQRCVESFGRHNTDQTLPARPPSTAAADNQPEKFPRIGPDTGSSEVQIAILTAKIRALADGLALRGTPSDKMNKRNLRLLVHRRAKLMNYLRRKERGGPRWQNLVGTLGLTDGTWKGEISL</sequence>
<dbReference type="GO" id="GO:0006412">
    <property type="term" value="P:translation"/>
    <property type="evidence" value="ECO:0007669"/>
    <property type="project" value="InterPro"/>
</dbReference>
<dbReference type="InterPro" id="IPR000589">
    <property type="entry name" value="Ribosomal_uS15"/>
</dbReference>
<reference evidence="5 6" key="2">
    <citation type="journal article" date="2012" name="PLoS Pathog.">
        <title>Diverse lifestyles and strategies of plant pathogenesis encoded in the genomes of eighteen Dothideomycetes fungi.</title>
        <authorList>
            <person name="Ohm R.A."/>
            <person name="Feau N."/>
            <person name="Henrissat B."/>
            <person name="Schoch C.L."/>
            <person name="Horwitz B.A."/>
            <person name="Barry K.W."/>
            <person name="Condon B.J."/>
            <person name="Copeland A.C."/>
            <person name="Dhillon B."/>
            <person name="Glaser F."/>
            <person name="Hesse C.N."/>
            <person name="Kosti I."/>
            <person name="LaButti K."/>
            <person name="Lindquist E.A."/>
            <person name="Lucas S."/>
            <person name="Salamov A.A."/>
            <person name="Bradshaw R.E."/>
            <person name="Ciuffetti L."/>
            <person name="Hamelin R.C."/>
            <person name="Kema G.H.J."/>
            <person name="Lawrence C."/>
            <person name="Scott J.A."/>
            <person name="Spatafora J.W."/>
            <person name="Turgeon B.G."/>
            <person name="de Wit P.J.G.M."/>
            <person name="Zhong S."/>
            <person name="Goodwin S.B."/>
            <person name="Grigoriev I.V."/>
        </authorList>
    </citation>
    <scope>NUCLEOTIDE SEQUENCE [LARGE SCALE GENOMIC DNA]</scope>
    <source>
        <strain evidence="6">NZE10 / CBS 128990</strain>
    </source>
</reference>
<accession>N1PTU5</accession>
<dbReference type="PANTHER" id="PTHR23321">
    <property type="entry name" value="RIBOSOMAL PROTEIN S15, BACTERIAL AND ORGANELLAR"/>
    <property type="match status" value="1"/>
</dbReference>
<keyword evidence="3" id="KW-0687">Ribonucleoprotein</keyword>
<feature type="compositionally biased region" description="Basic and acidic residues" evidence="4">
    <location>
        <begin position="229"/>
        <end position="239"/>
    </location>
</feature>
<dbReference type="eggNOG" id="KOG2815">
    <property type="taxonomic scope" value="Eukaryota"/>
</dbReference>
<dbReference type="OrthoDB" id="441444at2759"/>
<organism evidence="5 6">
    <name type="scientific">Dothistroma septosporum (strain NZE10 / CBS 128990)</name>
    <name type="common">Red band needle blight fungus</name>
    <name type="synonym">Mycosphaerella pini</name>
    <dbReference type="NCBI Taxonomy" id="675120"/>
    <lineage>
        <taxon>Eukaryota</taxon>
        <taxon>Fungi</taxon>
        <taxon>Dikarya</taxon>
        <taxon>Ascomycota</taxon>
        <taxon>Pezizomycotina</taxon>
        <taxon>Dothideomycetes</taxon>
        <taxon>Dothideomycetidae</taxon>
        <taxon>Mycosphaerellales</taxon>
        <taxon>Mycosphaerellaceae</taxon>
        <taxon>Dothistroma</taxon>
    </lineage>
</organism>
<dbReference type="GO" id="GO:1990904">
    <property type="term" value="C:ribonucleoprotein complex"/>
    <property type="evidence" value="ECO:0007669"/>
    <property type="project" value="UniProtKB-KW"/>
</dbReference>
<feature type="region of interest" description="Disordered" evidence="4">
    <location>
        <begin position="25"/>
        <end position="45"/>
    </location>
</feature>